<protein>
    <recommendedName>
        <fullName evidence="2">Envelope protein N-terminal domain-containing protein</fullName>
    </recommendedName>
</protein>
<name>A0A256IU92_HALEZ</name>
<evidence type="ECO:0000256" key="1">
    <source>
        <dbReference type="SAM" id="MobiDB-lite"/>
    </source>
</evidence>
<evidence type="ECO:0000313" key="4">
    <source>
        <dbReference type="Proteomes" id="UP000216409"/>
    </source>
</evidence>
<dbReference type="Proteomes" id="UP000216409">
    <property type="component" value="Unassembled WGS sequence"/>
</dbReference>
<feature type="region of interest" description="Disordered" evidence="1">
    <location>
        <begin position="481"/>
        <end position="504"/>
    </location>
</feature>
<dbReference type="Pfam" id="PF26255">
    <property type="entry name" value="Viral_env_HRPV"/>
    <property type="match status" value="1"/>
</dbReference>
<feature type="compositionally biased region" description="Basic and acidic residues" evidence="1">
    <location>
        <begin position="490"/>
        <end position="504"/>
    </location>
</feature>
<evidence type="ECO:0000313" key="3">
    <source>
        <dbReference type="EMBL" id="OYR59846.1"/>
    </source>
</evidence>
<dbReference type="RefSeq" id="WP_094580162.1">
    <property type="nucleotide sequence ID" value="NZ_NHOW01000129.1"/>
</dbReference>
<comment type="caution">
    <text evidence="3">The sequence shown here is derived from an EMBL/GenBank/DDBJ whole genome shotgun (WGS) entry which is preliminary data.</text>
</comment>
<proteinExistence type="predicted"/>
<dbReference type="AlphaFoldDB" id="A0A256IU92"/>
<dbReference type="InterPro" id="IPR058677">
    <property type="entry name" value="ORF4_N"/>
</dbReference>
<feature type="domain" description="Envelope protein N-terminal" evidence="2">
    <location>
        <begin position="59"/>
        <end position="375"/>
    </location>
</feature>
<dbReference type="EMBL" id="NHOW01000129">
    <property type="protein sequence ID" value="OYR59846.1"/>
    <property type="molecule type" value="Genomic_DNA"/>
</dbReference>
<sequence>MRTAAGATAVGVVGASGALPEEVDPVDDVEAIGITAAVGIGIVAGAAVGAAGTYFVTKNDSKEIKQSLAWEDHLKAYNDAEEQWLRDDQALASLSRDAQLVNRKAREDAIYEIYDHAVQGADKSTTEKEANQAVDEAFSVPEKAILSSFSARVETARKALKNAGSNVLAYNQSWGTASDTGTKQMDLEVSDETGQTAEAQFETRVTSRNLLNGDTVDISVVDSRRSAVTSAPSAGGSPALSRLLIDPSSPNYDGEENPWGVTDPNYYSTIRLADGVAVEKPAPTDYDTGSDITAPEGPEAQLWLTAKPWYNILQTLYTKHSETLKEVPMMMDQYYDDAASGEIDLEQMMAPKHLAGSAENAENAEQAALILRSMGYPQSDQKLVIETQTQNGDTVLLEGFLSWIGHSGSSLEVGKQYDPSGTPGRFYMAYGPTPQPDDIQTEATKQYESADSHVVELTESFAIVGTEKDGTTSISFESRNMATADTSPSDARETFRKNDEAEKDAREETVEVINPPPGAGAGGGGVGLGALAALVGGGGVLAYILGGS</sequence>
<gene>
    <name evidence="3" type="ORF">DJ83_11170</name>
</gene>
<accession>A0A256IU92</accession>
<organism evidence="3 4">
    <name type="scientific">Halorubrum ezzemoulense</name>
    <name type="common">Halorubrum chaoviator</name>
    <dbReference type="NCBI Taxonomy" id="337243"/>
    <lineage>
        <taxon>Archaea</taxon>
        <taxon>Methanobacteriati</taxon>
        <taxon>Methanobacteriota</taxon>
        <taxon>Stenosarchaea group</taxon>
        <taxon>Halobacteria</taxon>
        <taxon>Halobacteriales</taxon>
        <taxon>Haloferacaceae</taxon>
        <taxon>Halorubrum</taxon>
    </lineage>
</organism>
<reference evidence="3 4" key="1">
    <citation type="journal article" date="2014" name="Front. Microbiol.">
        <title>Population and genomic analysis of the genus Halorubrum.</title>
        <authorList>
            <person name="Fullmer M.S."/>
            <person name="Soucy S.M."/>
            <person name="Swithers K.S."/>
            <person name="Makkay A.M."/>
            <person name="Wheeler R."/>
            <person name="Ventosa A."/>
            <person name="Gogarten J.P."/>
            <person name="Papke R.T."/>
        </authorList>
    </citation>
    <scope>NUCLEOTIDE SEQUENCE [LARGE SCALE GENOMIC DNA]</scope>
    <source>
        <strain evidence="3 4">LD3</strain>
    </source>
</reference>
<evidence type="ECO:0000259" key="2">
    <source>
        <dbReference type="Pfam" id="PF26255"/>
    </source>
</evidence>